<dbReference type="InterPro" id="IPR013551">
    <property type="entry name" value="YicC-like_C"/>
</dbReference>
<keyword evidence="9" id="KW-1185">Reference proteome</keyword>
<feature type="domain" description="Endoribonuclease YicC-like C-terminal" evidence="7">
    <location>
        <begin position="177"/>
        <end position="290"/>
    </location>
</feature>
<evidence type="ECO:0000256" key="5">
    <source>
        <dbReference type="ARBA" id="ARBA00035648"/>
    </source>
</evidence>
<evidence type="ECO:0000313" key="9">
    <source>
        <dbReference type="Proteomes" id="UP000239872"/>
    </source>
</evidence>
<dbReference type="EMBL" id="PPSL01000002">
    <property type="protein sequence ID" value="PQJ11738.1"/>
    <property type="molecule type" value="Genomic_DNA"/>
</dbReference>
<dbReference type="PANTHER" id="PTHR30636">
    <property type="entry name" value="UPF0701 PROTEIN YICC"/>
    <property type="match status" value="1"/>
</dbReference>
<comment type="cofactor">
    <cofactor evidence="1">
        <name>a divalent metal cation</name>
        <dbReference type="ChEBI" id="CHEBI:60240"/>
    </cofactor>
</comment>
<reference evidence="8 9" key="1">
    <citation type="submission" date="2018-01" db="EMBL/GenBank/DDBJ databases">
        <title>A novel member of the phylum Bacteroidetes isolated from glacier ice.</title>
        <authorList>
            <person name="Liu Q."/>
            <person name="Xin Y.-H."/>
        </authorList>
    </citation>
    <scope>NUCLEOTIDE SEQUENCE [LARGE SCALE GENOMIC DNA]</scope>
    <source>
        <strain evidence="8 9">RB1R16</strain>
    </source>
</reference>
<evidence type="ECO:0000256" key="1">
    <source>
        <dbReference type="ARBA" id="ARBA00001968"/>
    </source>
</evidence>
<dbReference type="Proteomes" id="UP000239872">
    <property type="component" value="Unassembled WGS sequence"/>
</dbReference>
<dbReference type="Pfam" id="PF03755">
    <property type="entry name" value="YicC-like_N"/>
    <property type="match status" value="1"/>
</dbReference>
<evidence type="ECO:0000259" key="7">
    <source>
        <dbReference type="Pfam" id="PF08340"/>
    </source>
</evidence>
<dbReference type="GO" id="GO:0016787">
    <property type="term" value="F:hydrolase activity"/>
    <property type="evidence" value="ECO:0007669"/>
    <property type="project" value="UniProtKB-KW"/>
</dbReference>
<comment type="similarity">
    <text evidence="5">Belongs to the YicC/YloC family.</text>
</comment>
<dbReference type="OrthoDB" id="9771229at2"/>
<proteinExistence type="inferred from homology"/>
<dbReference type="GO" id="GO:0004521">
    <property type="term" value="F:RNA endonuclease activity"/>
    <property type="evidence" value="ECO:0007669"/>
    <property type="project" value="InterPro"/>
</dbReference>
<evidence type="ECO:0000256" key="3">
    <source>
        <dbReference type="ARBA" id="ARBA00022759"/>
    </source>
</evidence>
<name>A0A2S7SYF9_9BACT</name>
<dbReference type="Pfam" id="PF08340">
    <property type="entry name" value="YicC-like_C"/>
    <property type="match status" value="1"/>
</dbReference>
<dbReference type="PANTHER" id="PTHR30636:SF3">
    <property type="entry name" value="UPF0701 PROTEIN YICC"/>
    <property type="match status" value="1"/>
</dbReference>
<sequence>MLYSMTGFGRADAAIGNRQVVVEMKALNGKQFELMTKLPPILRNYELDIRNLLNSALMRGTIDVTITVKQEGASKPMVVNTDLAMFYYQGMKQIAEQVGIPTDNIISTLMRMPEVVAPDQDALAVEDWEKVKIVVEKAAANLMEHRRHEGEVLYKDIHSRISNIEQLLEKVIPLEGERTTRVRAKIEQWLIDVVGKQKIDENRLEQEMIYYLERMDISEEKTRLKQHCVYFHETVDNKDTAIGRKLNFILQEIGREVNTLGSKANHAEIQQIVINMKDELEKAKEQILNIL</sequence>
<organism evidence="8 9">
    <name type="scientific">Flavipsychrobacter stenotrophus</name>
    <dbReference type="NCBI Taxonomy" id="2077091"/>
    <lineage>
        <taxon>Bacteria</taxon>
        <taxon>Pseudomonadati</taxon>
        <taxon>Bacteroidota</taxon>
        <taxon>Chitinophagia</taxon>
        <taxon>Chitinophagales</taxon>
        <taxon>Chitinophagaceae</taxon>
        <taxon>Flavipsychrobacter</taxon>
    </lineage>
</organism>
<keyword evidence="2" id="KW-0540">Nuclease</keyword>
<dbReference type="NCBIfam" id="TIGR00255">
    <property type="entry name" value="YicC/YloC family endoribonuclease"/>
    <property type="match status" value="1"/>
</dbReference>
<evidence type="ECO:0000259" key="6">
    <source>
        <dbReference type="Pfam" id="PF03755"/>
    </source>
</evidence>
<evidence type="ECO:0000256" key="4">
    <source>
        <dbReference type="ARBA" id="ARBA00022801"/>
    </source>
</evidence>
<gene>
    <name evidence="8" type="ORF">CJD36_008050</name>
</gene>
<accession>A0A2S7SYF9</accession>
<feature type="domain" description="Endoribonuclease YicC-like N-terminal" evidence="6">
    <location>
        <begin position="3"/>
        <end position="154"/>
    </location>
</feature>
<keyword evidence="3" id="KW-0255">Endonuclease</keyword>
<evidence type="ECO:0000313" key="8">
    <source>
        <dbReference type="EMBL" id="PQJ11738.1"/>
    </source>
</evidence>
<keyword evidence="4" id="KW-0378">Hydrolase</keyword>
<dbReference type="RefSeq" id="WP_105038618.1">
    <property type="nucleotide sequence ID" value="NZ_PPSL01000002.1"/>
</dbReference>
<protein>
    <submittedName>
        <fullName evidence="8">YicC family protein</fullName>
    </submittedName>
</protein>
<dbReference type="AlphaFoldDB" id="A0A2S7SYF9"/>
<dbReference type="InterPro" id="IPR005229">
    <property type="entry name" value="YicC/YloC-like"/>
</dbReference>
<dbReference type="InterPro" id="IPR013527">
    <property type="entry name" value="YicC-like_N"/>
</dbReference>
<evidence type="ECO:0000256" key="2">
    <source>
        <dbReference type="ARBA" id="ARBA00022722"/>
    </source>
</evidence>
<comment type="caution">
    <text evidence="8">The sequence shown here is derived from an EMBL/GenBank/DDBJ whole genome shotgun (WGS) entry which is preliminary data.</text>
</comment>